<evidence type="ECO:0000256" key="4">
    <source>
        <dbReference type="ARBA" id="ARBA00022889"/>
    </source>
</evidence>
<protein>
    <submittedName>
        <fullName evidence="8">Plakophilin 1b</fullName>
    </submittedName>
    <submittedName>
        <fullName evidence="10">Plakophilin-1-like</fullName>
    </submittedName>
</protein>
<dbReference type="GO" id="GO:0005737">
    <property type="term" value="C:cytoplasm"/>
    <property type="evidence" value="ECO:0007669"/>
    <property type="project" value="TreeGrafter"/>
</dbReference>
<gene>
    <name evidence="8 10" type="primary">LOC109076538</name>
</gene>
<proteinExistence type="inferred from homology"/>
<feature type="compositionally biased region" description="Polar residues" evidence="7">
    <location>
        <begin position="13"/>
        <end position="22"/>
    </location>
</feature>
<feature type="compositionally biased region" description="Polar residues" evidence="7">
    <location>
        <begin position="150"/>
        <end position="168"/>
    </location>
</feature>
<dbReference type="Pfam" id="PF00514">
    <property type="entry name" value="Arm"/>
    <property type="match status" value="2"/>
</dbReference>
<evidence type="ECO:0000313" key="8">
    <source>
        <dbReference type="Ensembl" id="ENSCCRP00010046806.1"/>
    </source>
</evidence>
<feature type="repeat" description="ARM" evidence="6">
    <location>
        <begin position="579"/>
        <end position="612"/>
    </location>
</feature>
<keyword evidence="3" id="KW-0677">Repeat</keyword>
<accession>A0A8C1KHS7</accession>
<feature type="repeat" description="ARM" evidence="6">
    <location>
        <begin position="338"/>
        <end position="373"/>
    </location>
</feature>
<evidence type="ECO:0000313" key="9">
    <source>
        <dbReference type="Proteomes" id="UP000694427"/>
    </source>
</evidence>
<dbReference type="GO" id="GO:0098609">
    <property type="term" value="P:cell-cell adhesion"/>
    <property type="evidence" value="ECO:0007669"/>
    <property type="project" value="InterPro"/>
</dbReference>
<dbReference type="GeneID" id="109076538"/>
<dbReference type="InterPro" id="IPR011989">
    <property type="entry name" value="ARM-like"/>
</dbReference>
<dbReference type="RefSeq" id="XP_042582546.1">
    <property type="nucleotide sequence ID" value="XM_042726612.1"/>
</dbReference>
<dbReference type="AlphaFoldDB" id="A0A8C1KHS7"/>
<dbReference type="GO" id="GO:0005912">
    <property type="term" value="C:adherens junction"/>
    <property type="evidence" value="ECO:0007669"/>
    <property type="project" value="TreeGrafter"/>
</dbReference>
<keyword evidence="4" id="KW-0130">Cell adhesion</keyword>
<organism evidence="8 9">
    <name type="scientific">Cyprinus carpio</name>
    <name type="common">Common carp</name>
    <dbReference type="NCBI Taxonomy" id="7962"/>
    <lineage>
        <taxon>Eukaryota</taxon>
        <taxon>Metazoa</taxon>
        <taxon>Chordata</taxon>
        <taxon>Craniata</taxon>
        <taxon>Vertebrata</taxon>
        <taxon>Euteleostomi</taxon>
        <taxon>Actinopterygii</taxon>
        <taxon>Neopterygii</taxon>
        <taxon>Teleostei</taxon>
        <taxon>Ostariophysi</taxon>
        <taxon>Cypriniformes</taxon>
        <taxon>Cyprinidae</taxon>
        <taxon>Cyprininae</taxon>
        <taxon>Cyprinus</taxon>
    </lineage>
</organism>
<evidence type="ECO:0000256" key="3">
    <source>
        <dbReference type="ARBA" id="ARBA00022737"/>
    </source>
</evidence>
<dbReference type="InterPro" id="IPR016024">
    <property type="entry name" value="ARM-type_fold"/>
</dbReference>
<keyword evidence="5" id="KW-0965">Cell junction</keyword>
<comment type="similarity">
    <text evidence="2">Belongs to the beta-catenin family.</text>
</comment>
<keyword evidence="9" id="KW-1185">Reference proteome</keyword>
<dbReference type="KEGG" id="ccar:109076538"/>
<dbReference type="Ensembl" id="ENSCCRT00010051304.1">
    <property type="protein sequence ID" value="ENSCCRP00010046806.1"/>
    <property type="gene ID" value="ENSCCRG00010019815.1"/>
</dbReference>
<feature type="compositionally biased region" description="Polar residues" evidence="7">
    <location>
        <begin position="30"/>
        <end position="39"/>
    </location>
</feature>
<dbReference type="PANTHER" id="PTHR10372">
    <property type="entry name" value="PLAKOPHILLIN-RELATED"/>
    <property type="match status" value="1"/>
</dbReference>
<dbReference type="SMART" id="SM00185">
    <property type="entry name" value="ARM"/>
    <property type="match status" value="6"/>
</dbReference>
<dbReference type="PANTHER" id="PTHR10372:SF3">
    <property type="entry name" value="PLAKOPHILIN-1"/>
    <property type="match status" value="1"/>
</dbReference>
<evidence type="ECO:0000256" key="1">
    <source>
        <dbReference type="ARBA" id="ARBA00004282"/>
    </source>
</evidence>
<dbReference type="Gene3D" id="1.25.10.10">
    <property type="entry name" value="Leucine-rich Repeat Variant"/>
    <property type="match status" value="1"/>
</dbReference>
<dbReference type="SUPFAM" id="SSF48371">
    <property type="entry name" value="ARM repeat"/>
    <property type="match status" value="1"/>
</dbReference>
<comment type="subcellular location">
    <subcellularLocation>
        <location evidence="1">Cell junction</location>
    </subcellularLocation>
</comment>
<dbReference type="InterPro" id="IPR000225">
    <property type="entry name" value="Armadillo"/>
</dbReference>
<dbReference type="OrthoDB" id="3245100at2759"/>
<dbReference type="Proteomes" id="UP001155660">
    <property type="component" value="Chromosome B6"/>
</dbReference>
<name>A0A8C1KHS7_CYPCA</name>
<dbReference type="GO" id="GO:0005886">
    <property type="term" value="C:plasma membrane"/>
    <property type="evidence" value="ECO:0007669"/>
    <property type="project" value="TreeGrafter"/>
</dbReference>
<evidence type="ECO:0000256" key="7">
    <source>
        <dbReference type="SAM" id="MobiDB-lite"/>
    </source>
</evidence>
<dbReference type="InterPro" id="IPR028435">
    <property type="entry name" value="Plakophilin/d_Catenin"/>
</dbReference>
<reference evidence="8" key="2">
    <citation type="submission" date="2025-05" db="UniProtKB">
        <authorList>
            <consortium name="Ensembl"/>
        </authorList>
    </citation>
    <scope>IDENTIFICATION</scope>
</reference>
<sequence>MGVDEAGPGGSLYESNPESNAEQPEGADSWSFTNWTSPVSGVETKGKMMPEPLKSALSIGGVEDTSLALPSDHELRSAQQRVLEQVHTIKRSKSKYSSKSVSGLASPTSPESDSVFCDFKYSSGASLSGPSFSRGGTMTNGTMQKQGFVRQSANSRSFSGQRVTSGSSRLDRPFYSTTKTFPAQTRATNQLYSYKSTRSAPDLGFQSTGNVGAATTQRTQTTRQTFNRLPNTQPAQAYGNSNVPRMPNSNQAIAMQRTVKRPSSLQSNGESRLSMIRTGQAKDISGMNAEKLMADITMQEAIDYLFASDESYQLCGAAYIQHSTFTEDKAKQEVLTLKGIPPLISLLNSPSPQVQETVAAALRNVVFKNQANKEEVRRCDGINETAKLLGDTNSETQKHLTGFLWNLSSADNLKSDLLRTALPALTEKVIEPFSASTDNNSNTSLAPEVFYNATACLRNLSASKQANRHAMRNCKGLIDSLMRYTENCVNAGTPDDQSLENCVCILHNLTYQLETEMPPLFTKINALASYARNRSSSSETGPISCFSCQSQKLQQESGFDYPVMEDNNPKGAGSLFHSKALQMYLNLLNSSEREATLEASCGALQNLTANDSLVSNVLSNTIVQKLNGLKYISPLLQSPNPALQNSAVALLGNLSRSTRTNKTMARQTLPQLVGFLSSGLMKGDSSPEHDSTMATAIHSAHALMKADPETGKSLLNNSLINSLNNMSLNLGLPKSSTAAGVLLHSLWSEKNFQSFFKKQGMNKKSFVNDITSAAFKSLQVVD</sequence>
<dbReference type="PROSITE" id="PS50176">
    <property type="entry name" value="ARM_REPEAT"/>
    <property type="match status" value="2"/>
</dbReference>
<dbReference type="GO" id="GO:0048513">
    <property type="term" value="P:animal organ development"/>
    <property type="evidence" value="ECO:0007669"/>
    <property type="project" value="UniProtKB-ARBA"/>
</dbReference>
<evidence type="ECO:0000256" key="6">
    <source>
        <dbReference type="PROSITE-ProRule" id="PRU00259"/>
    </source>
</evidence>
<evidence type="ECO:0000256" key="2">
    <source>
        <dbReference type="ARBA" id="ARBA00005462"/>
    </source>
</evidence>
<evidence type="ECO:0000313" key="10">
    <source>
        <dbReference type="RefSeq" id="XP_042582546.1"/>
    </source>
</evidence>
<feature type="region of interest" description="Disordered" evidence="7">
    <location>
        <begin position="1"/>
        <end position="52"/>
    </location>
</feature>
<dbReference type="SMR" id="A0A8C1KHS7"/>
<dbReference type="GO" id="GO:0005634">
    <property type="term" value="C:nucleus"/>
    <property type="evidence" value="ECO:0007669"/>
    <property type="project" value="TreeGrafter"/>
</dbReference>
<dbReference type="Proteomes" id="UP000694427">
    <property type="component" value="Unplaced"/>
</dbReference>
<evidence type="ECO:0000256" key="5">
    <source>
        <dbReference type="ARBA" id="ARBA00022949"/>
    </source>
</evidence>
<reference evidence="10" key="1">
    <citation type="submission" date="2025-04" db="UniProtKB">
        <authorList>
            <consortium name="RefSeq"/>
        </authorList>
    </citation>
    <scope>IDENTIFICATION</scope>
    <source>
        <tissue evidence="10">Muscle</tissue>
    </source>
</reference>
<feature type="region of interest" description="Disordered" evidence="7">
    <location>
        <begin position="150"/>
        <end position="175"/>
    </location>
</feature>